<accession>A0A9W7XMR7</accession>
<dbReference type="Proteomes" id="UP001145021">
    <property type="component" value="Unassembled WGS sequence"/>
</dbReference>
<feature type="region of interest" description="Disordered" evidence="1">
    <location>
        <begin position="1"/>
        <end position="73"/>
    </location>
</feature>
<feature type="region of interest" description="Disordered" evidence="1">
    <location>
        <begin position="207"/>
        <end position="261"/>
    </location>
</feature>
<feature type="compositionally biased region" description="Polar residues" evidence="1">
    <location>
        <begin position="125"/>
        <end position="136"/>
    </location>
</feature>
<protein>
    <submittedName>
        <fullName evidence="2">Uncharacterized protein</fullName>
    </submittedName>
</protein>
<dbReference type="AlphaFoldDB" id="A0A9W7XMR7"/>
<organism evidence="2 3">
    <name type="scientific">Coemansia asiatica</name>
    <dbReference type="NCBI Taxonomy" id="1052880"/>
    <lineage>
        <taxon>Eukaryota</taxon>
        <taxon>Fungi</taxon>
        <taxon>Fungi incertae sedis</taxon>
        <taxon>Zoopagomycota</taxon>
        <taxon>Kickxellomycotina</taxon>
        <taxon>Kickxellomycetes</taxon>
        <taxon>Kickxellales</taxon>
        <taxon>Kickxellaceae</taxon>
        <taxon>Coemansia</taxon>
    </lineage>
</organism>
<evidence type="ECO:0000313" key="3">
    <source>
        <dbReference type="Proteomes" id="UP001145021"/>
    </source>
</evidence>
<reference evidence="2" key="1">
    <citation type="submission" date="2022-07" db="EMBL/GenBank/DDBJ databases">
        <title>Phylogenomic reconstructions and comparative analyses of Kickxellomycotina fungi.</title>
        <authorList>
            <person name="Reynolds N.K."/>
            <person name="Stajich J.E."/>
            <person name="Barry K."/>
            <person name="Grigoriev I.V."/>
            <person name="Crous P."/>
            <person name="Smith M.E."/>
        </authorList>
    </citation>
    <scope>NUCLEOTIDE SEQUENCE</scope>
    <source>
        <strain evidence="2">NBRC 105413</strain>
    </source>
</reference>
<feature type="region of interest" description="Disordered" evidence="1">
    <location>
        <begin position="125"/>
        <end position="144"/>
    </location>
</feature>
<evidence type="ECO:0000256" key="1">
    <source>
        <dbReference type="SAM" id="MobiDB-lite"/>
    </source>
</evidence>
<keyword evidence="3" id="KW-1185">Reference proteome</keyword>
<proteinExistence type="predicted"/>
<comment type="caution">
    <text evidence="2">The sequence shown here is derived from an EMBL/GenBank/DDBJ whole genome shotgun (WGS) entry which is preliminary data.</text>
</comment>
<name>A0A9W7XMR7_9FUNG</name>
<sequence length="261" mass="26915">MDNQQNVQTGPIPIGMSGSNISRGLMGMNMRGSSVGNTPGVNAPPNSLAGQSLLGTQQQQQQQQPPVNISFNGTRSAAHNMNIAGSLSNMQGIEAPPNSLATGQSMLGQGSMKIDFGSRFSMNPTVSLGSSENTQGIEAPPNSLAVPSSSIGQFVGSSSVGTGGIIAGFNPPPNTPAQPSKLGQHMSSIRSGNMGGGQVPTGSFIDRRIGLSGNDGRINEADEDEEMNGNDSDDQDMNVSPASFQKSGDKADNDPDMFTME</sequence>
<feature type="compositionally biased region" description="Polar residues" evidence="1">
    <location>
        <begin position="31"/>
        <end position="56"/>
    </location>
</feature>
<feature type="compositionally biased region" description="Acidic residues" evidence="1">
    <location>
        <begin position="221"/>
        <end position="236"/>
    </location>
</feature>
<evidence type="ECO:0000313" key="2">
    <source>
        <dbReference type="EMBL" id="KAJ1648071.1"/>
    </source>
</evidence>
<dbReference type="EMBL" id="JANBOH010000012">
    <property type="protein sequence ID" value="KAJ1648071.1"/>
    <property type="molecule type" value="Genomic_DNA"/>
</dbReference>
<gene>
    <name evidence="2" type="ORF">LPJ64_000607</name>
</gene>
<feature type="compositionally biased region" description="Polar residues" evidence="1">
    <location>
        <begin position="237"/>
        <end position="246"/>
    </location>
</feature>